<feature type="region of interest" description="Disordered" evidence="7">
    <location>
        <begin position="101"/>
        <end position="129"/>
    </location>
</feature>
<sequence>MSRPITESRMASSTSFLFLPPNILQSTTMSTTFKAKRRCCSSFFITDILADHSRSSSPVHKLPLTSIIDEDDTTLHDSEDTGRRCLLDQWRFFTNQTNLDSDVDGESGTSDSGHGIHLNSLKTNKKPRKARTAFTDQQLNCLEKSFERQKYLSVQDRMELAARLNLSDTQVKTWYQNRRTKWKRQASVSLEFLEQQGSFAAVHRLFQQQASNSMANTHAPLWYSPYLTATTAADALFAFQRRSLLDTTKSVSDSSSSTITSPNKSV</sequence>
<dbReference type="GO" id="GO:0005634">
    <property type="term" value="C:nucleus"/>
    <property type="evidence" value="ECO:0007669"/>
    <property type="project" value="UniProtKB-SubCell"/>
</dbReference>
<dbReference type="GO" id="GO:0000981">
    <property type="term" value="F:DNA-binding transcription factor activity, RNA polymerase II-specific"/>
    <property type="evidence" value="ECO:0007669"/>
    <property type="project" value="InterPro"/>
</dbReference>
<feature type="DNA-binding region" description="Homeobox" evidence="5">
    <location>
        <begin position="127"/>
        <end position="186"/>
    </location>
</feature>
<evidence type="ECO:0000256" key="7">
    <source>
        <dbReference type="SAM" id="MobiDB-lite"/>
    </source>
</evidence>
<evidence type="ECO:0000256" key="2">
    <source>
        <dbReference type="ARBA" id="ARBA00023125"/>
    </source>
</evidence>
<comment type="subcellular location">
    <subcellularLocation>
        <location evidence="1 5 6">Nucleus</location>
    </subcellularLocation>
</comment>
<keyword evidence="4 5" id="KW-0539">Nucleus</keyword>
<comment type="caution">
    <text evidence="9">The sequence shown here is derived from an EMBL/GenBank/DDBJ whole genome shotgun (WGS) entry which is preliminary data.</text>
</comment>
<evidence type="ECO:0000313" key="10">
    <source>
        <dbReference type="Proteomes" id="UP000663852"/>
    </source>
</evidence>
<evidence type="ECO:0000256" key="3">
    <source>
        <dbReference type="ARBA" id="ARBA00023155"/>
    </source>
</evidence>
<dbReference type="GO" id="GO:0003677">
    <property type="term" value="F:DNA binding"/>
    <property type="evidence" value="ECO:0007669"/>
    <property type="project" value="UniProtKB-UniRule"/>
</dbReference>
<dbReference type="Pfam" id="PF00046">
    <property type="entry name" value="Homeodomain"/>
    <property type="match status" value="1"/>
</dbReference>
<dbReference type="InterPro" id="IPR020479">
    <property type="entry name" value="HD_metazoa"/>
</dbReference>
<accession>A0A814EG13</accession>
<proteinExistence type="predicted"/>
<dbReference type="PROSITE" id="PS50071">
    <property type="entry name" value="HOMEOBOX_2"/>
    <property type="match status" value="1"/>
</dbReference>
<dbReference type="Gene3D" id="1.10.10.60">
    <property type="entry name" value="Homeodomain-like"/>
    <property type="match status" value="1"/>
</dbReference>
<organism evidence="9 10">
    <name type="scientific">Adineta ricciae</name>
    <name type="common">Rotifer</name>
    <dbReference type="NCBI Taxonomy" id="249248"/>
    <lineage>
        <taxon>Eukaryota</taxon>
        <taxon>Metazoa</taxon>
        <taxon>Spiralia</taxon>
        <taxon>Gnathifera</taxon>
        <taxon>Rotifera</taxon>
        <taxon>Eurotatoria</taxon>
        <taxon>Bdelloidea</taxon>
        <taxon>Adinetida</taxon>
        <taxon>Adinetidae</taxon>
        <taxon>Adineta</taxon>
    </lineage>
</organism>
<dbReference type="PRINTS" id="PR00024">
    <property type="entry name" value="HOMEOBOX"/>
</dbReference>
<evidence type="ECO:0000256" key="1">
    <source>
        <dbReference type="ARBA" id="ARBA00004123"/>
    </source>
</evidence>
<evidence type="ECO:0000259" key="8">
    <source>
        <dbReference type="PROSITE" id="PS50071"/>
    </source>
</evidence>
<name>A0A814EG13_ADIRI</name>
<dbReference type="EMBL" id="CAJNOJ010000053">
    <property type="protein sequence ID" value="CAF0970502.1"/>
    <property type="molecule type" value="Genomic_DNA"/>
</dbReference>
<gene>
    <name evidence="9" type="ORF">EDS130_LOCUS13341</name>
</gene>
<dbReference type="InterPro" id="IPR050848">
    <property type="entry name" value="Homeobox_TF"/>
</dbReference>
<evidence type="ECO:0000313" key="9">
    <source>
        <dbReference type="EMBL" id="CAF0970502.1"/>
    </source>
</evidence>
<feature type="domain" description="Homeobox" evidence="8">
    <location>
        <begin position="125"/>
        <end position="185"/>
    </location>
</feature>
<dbReference type="InterPro" id="IPR017970">
    <property type="entry name" value="Homeobox_CS"/>
</dbReference>
<dbReference type="SMART" id="SM00389">
    <property type="entry name" value="HOX"/>
    <property type="match status" value="1"/>
</dbReference>
<evidence type="ECO:0000256" key="4">
    <source>
        <dbReference type="ARBA" id="ARBA00023242"/>
    </source>
</evidence>
<keyword evidence="3 5" id="KW-0371">Homeobox</keyword>
<reference evidence="9" key="1">
    <citation type="submission" date="2021-02" db="EMBL/GenBank/DDBJ databases">
        <authorList>
            <person name="Nowell W R."/>
        </authorList>
    </citation>
    <scope>NUCLEOTIDE SEQUENCE</scope>
</reference>
<dbReference type="CDD" id="cd00086">
    <property type="entry name" value="homeodomain"/>
    <property type="match status" value="1"/>
</dbReference>
<dbReference type="AlphaFoldDB" id="A0A814EG13"/>
<evidence type="ECO:0000256" key="5">
    <source>
        <dbReference type="PROSITE-ProRule" id="PRU00108"/>
    </source>
</evidence>
<dbReference type="PANTHER" id="PTHR24333:SF5">
    <property type="entry name" value="VENT HOMEOBOX"/>
    <property type="match status" value="1"/>
</dbReference>
<keyword evidence="2 5" id="KW-0238">DNA-binding</keyword>
<dbReference type="OrthoDB" id="6159439at2759"/>
<protein>
    <recommendedName>
        <fullName evidence="8">Homeobox domain-containing protein</fullName>
    </recommendedName>
</protein>
<dbReference type="PANTHER" id="PTHR24333">
    <property type="entry name" value="HOMEO BOX HB9 LIKE A-RELATED"/>
    <property type="match status" value="1"/>
</dbReference>
<evidence type="ECO:0000256" key="6">
    <source>
        <dbReference type="RuleBase" id="RU000682"/>
    </source>
</evidence>
<dbReference type="Proteomes" id="UP000663852">
    <property type="component" value="Unassembled WGS sequence"/>
</dbReference>
<dbReference type="InterPro" id="IPR009057">
    <property type="entry name" value="Homeodomain-like_sf"/>
</dbReference>
<dbReference type="InterPro" id="IPR001356">
    <property type="entry name" value="HD"/>
</dbReference>
<dbReference type="SUPFAM" id="SSF46689">
    <property type="entry name" value="Homeodomain-like"/>
    <property type="match status" value="1"/>
</dbReference>
<dbReference type="PROSITE" id="PS00027">
    <property type="entry name" value="HOMEOBOX_1"/>
    <property type="match status" value="1"/>
</dbReference>